<dbReference type="InterPro" id="IPR011333">
    <property type="entry name" value="SKP1/BTB/POZ_sf"/>
</dbReference>
<keyword evidence="2 3" id="KW-0833">Ubl conjugation pathway</keyword>
<evidence type="ECO:0000259" key="5">
    <source>
        <dbReference type="Pfam" id="PF03931"/>
    </source>
</evidence>
<dbReference type="PANTHER" id="PTHR11165">
    <property type="entry name" value="SKP1"/>
    <property type="match status" value="1"/>
</dbReference>
<dbReference type="FunFam" id="3.30.710.10:FF:000026">
    <property type="entry name" value="E3 ubiquitin ligase complex SCF subunit"/>
    <property type="match status" value="1"/>
</dbReference>
<dbReference type="SUPFAM" id="SSF54695">
    <property type="entry name" value="POZ domain"/>
    <property type="match status" value="1"/>
</dbReference>
<dbReference type="Proteomes" id="UP000023152">
    <property type="component" value="Unassembled WGS sequence"/>
</dbReference>
<keyword evidence="7" id="KW-1185">Reference proteome</keyword>
<accession>X6MWR7</accession>
<proteinExistence type="inferred from homology"/>
<evidence type="ECO:0000313" key="7">
    <source>
        <dbReference type="Proteomes" id="UP000023152"/>
    </source>
</evidence>
<dbReference type="AlphaFoldDB" id="X6MWR7"/>
<evidence type="ECO:0000256" key="1">
    <source>
        <dbReference type="ARBA" id="ARBA00009993"/>
    </source>
</evidence>
<dbReference type="InterPro" id="IPR016073">
    <property type="entry name" value="Skp1_comp_POZ"/>
</dbReference>
<gene>
    <name evidence="6" type="ORF">RFI_19788</name>
</gene>
<dbReference type="OrthoDB" id="2342932at2759"/>
<comment type="similarity">
    <text evidence="1 3">Belongs to the SKP1 family.</text>
</comment>
<feature type="domain" description="SKP1 component POZ" evidence="5">
    <location>
        <begin position="68"/>
        <end position="93"/>
    </location>
</feature>
<feature type="domain" description="SKP1 component dimerisation" evidence="4">
    <location>
        <begin position="141"/>
        <end position="188"/>
    </location>
</feature>
<dbReference type="GO" id="GO:0016567">
    <property type="term" value="P:protein ubiquitination"/>
    <property type="evidence" value="ECO:0007669"/>
    <property type="project" value="UniProtKB-UniPathway"/>
</dbReference>
<dbReference type="Gene3D" id="3.30.710.10">
    <property type="entry name" value="Potassium Channel Kv1.1, Chain A"/>
    <property type="match status" value="1"/>
</dbReference>
<dbReference type="OMA" id="ANMMMCK"/>
<dbReference type="Pfam" id="PF01466">
    <property type="entry name" value="Skp1"/>
    <property type="match status" value="1"/>
</dbReference>
<dbReference type="InterPro" id="IPR001232">
    <property type="entry name" value="SKP1-like"/>
</dbReference>
<comment type="pathway">
    <text evidence="3">Protein modification; protein ubiquitination.</text>
</comment>
<reference evidence="6 7" key="1">
    <citation type="journal article" date="2013" name="Curr. Biol.">
        <title>The Genome of the Foraminiferan Reticulomyxa filosa.</title>
        <authorList>
            <person name="Glockner G."/>
            <person name="Hulsmann N."/>
            <person name="Schleicher M."/>
            <person name="Noegel A.A."/>
            <person name="Eichinger L."/>
            <person name="Gallinger C."/>
            <person name="Pawlowski J."/>
            <person name="Sierra R."/>
            <person name="Euteneuer U."/>
            <person name="Pillet L."/>
            <person name="Moustafa A."/>
            <person name="Platzer M."/>
            <person name="Groth M."/>
            <person name="Szafranski K."/>
            <person name="Schliwa M."/>
        </authorList>
    </citation>
    <scope>NUCLEOTIDE SEQUENCE [LARGE SCALE GENOMIC DNA]</scope>
</reference>
<dbReference type="PIRSF" id="PIRSF028729">
    <property type="entry name" value="E3_ubiquit_lig_SCF_Skp"/>
    <property type="match status" value="1"/>
</dbReference>
<dbReference type="InterPro" id="IPR016897">
    <property type="entry name" value="SKP1"/>
</dbReference>
<dbReference type="Pfam" id="PF03931">
    <property type="entry name" value="Skp1_POZ"/>
    <property type="match status" value="1"/>
</dbReference>
<dbReference type="SUPFAM" id="SSF81382">
    <property type="entry name" value="Skp1 dimerisation domain-like"/>
    <property type="match status" value="1"/>
</dbReference>
<evidence type="ECO:0000313" key="6">
    <source>
        <dbReference type="EMBL" id="ETO17530.1"/>
    </source>
</evidence>
<dbReference type="UniPathway" id="UPA00143"/>
<dbReference type="GO" id="GO:0006511">
    <property type="term" value="P:ubiquitin-dependent protein catabolic process"/>
    <property type="evidence" value="ECO:0007669"/>
    <property type="project" value="InterPro"/>
</dbReference>
<sequence>MSKDEKKDVQEETGGLDEEEQIELQLKSQDGIKIKLKQRNFFFFCKVSSIFSNFEVKVFNTENRSDKTETEIPLPNVRSAILKRVINFMEYHHGTPMKEIEKPLKSSNMREVVPEWDANFVEVDQETLFELILAANYMDIKPLLDLTCAKVASMLKGKTPEQIRKQFNIANDFTPEEEEAVRAENKWAEDS</sequence>
<evidence type="ECO:0000259" key="4">
    <source>
        <dbReference type="Pfam" id="PF01466"/>
    </source>
</evidence>
<organism evidence="6 7">
    <name type="scientific">Reticulomyxa filosa</name>
    <dbReference type="NCBI Taxonomy" id="46433"/>
    <lineage>
        <taxon>Eukaryota</taxon>
        <taxon>Sar</taxon>
        <taxon>Rhizaria</taxon>
        <taxon>Retaria</taxon>
        <taxon>Foraminifera</taxon>
        <taxon>Monothalamids</taxon>
        <taxon>Reticulomyxidae</taxon>
        <taxon>Reticulomyxa</taxon>
    </lineage>
</organism>
<name>X6MWR7_RETFI</name>
<evidence type="ECO:0000256" key="3">
    <source>
        <dbReference type="PIRNR" id="PIRNR028729"/>
    </source>
</evidence>
<comment type="caution">
    <text evidence="6">The sequence shown here is derived from an EMBL/GenBank/DDBJ whole genome shotgun (WGS) entry which is preliminary data.</text>
</comment>
<dbReference type="EMBL" id="ASPP01016436">
    <property type="protein sequence ID" value="ETO17530.1"/>
    <property type="molecule type" value="Genomic_DNA"/>
</dbReference>
<dbReference type="CDD" id="cd18322">
    <property type="entry name" value="BTB_POZ_SKP1"/>
    <property type="match status" value="1"/>
</dbReference>
<protein>
    <submittedName>
        <fullName evidence="6">Uncharacterized protein</fullName>
    </submittedName>
</protein>
<dbReference type="SMART" id="SM00512">
    <property type="entry name" value="Skp1"/>
    <property type="match status" value="1"/>
</dbReference>
<evidence type="ECO:0000256" key="2">
    <source>
        <dbReference type="ARBA" id="ARBA00022786"/>
    </source>
</evidence>
<dbReference type="InterPro" id="IPR016072">
    <property type="entry name" value="Skp1_comp_dimer"/>
</dbReference>
<dbReference type="InterPro" id="IPR036296">
    <property type="entry name" value="SKP1-like_dim_sf"/>
</dbReference>